<keyword evidence="10" id="KW-0325">Glycoprotein</keyword>
<evidence type="ECO:0000256" key="4">
    <source>
        <dbReference type="ARBA" id="ARBA00022475"/>
    </source>
</evidence>
<dbReference type="InParanoid" id="G0V838"/>
<reference key="2">
    <citation type="submission" date="2011-08" db="EMBL/GenBank/DDBJ databases">
        <title>Genome sequence of Naumovozyma castellii.</title>
        <authorList>
            <person name="Gordon J.L."/>
            <person name="Armisen D."/>
            <person name="Proux-Wera E."/>
            <person name="OhEigeartaigh S.S."/>
            <person name="Byrne K.P."/>
            <person name="Wolfe K.H."/>
        </authorList>
    </citation>
    <scope>NUCLEOTIDE SEQUENCE</scope>
    <source>
        <strain>Type strain:CBS 4309</strain>
    </source>
</reference>
<dbReference type="PANTHER" id="PTHR31018:SF3">
    <property type="entry name" value="RECEPTOR PROTEIN-TYROSINE KINASE"/>
    <property type="match status" value="1"/>
</dbReference>
<dbReference type="GO" id="GO:0098552">
    <property type="term" value="C:side of membrane"/>
    <property type="evidence" value="ECO:0007669"/>
    <property type="project" value="UniProtKB-KW"/>
</dbReference>
<keyword evidence="4" id="KW-1003">Cell membrane</keyword>
<feature type="region of interest" description="Disordered" evidence="12">
    <location>
        <begin position="355"/>
        <end position="394"/>
    </location>
</feature>
<evidence type="ECO:0000256" key="8">
    <source>
        <dbReference type="ARBA" id="ARBA00022729"/>
    </source>
</evidence>
<evidence type="ECO:0000256" key="12">
    <source>
        <dbReference type="SAM" id="MobiDB-lite"/>
    </source>
</evidence>
<evidence type="ECO:0000256" key="11">
    <source>
        <dbReference type="ARBA" id="ARBA00023288"/>
    </source>
</evidence>
<dbReference type="Gene3D" id="3.80.20.20">
    <property type="entry name" value="Receptor L-domain"/>
    <property type="match status" value="1"/>
</dbReference>
<evidence type="ECO:0000313" key="15">
    <source>
        <dbReference type="Proteomes" id="UP000001640"/>
    </source>
</evidence>
<dbReference type="STRING" id="1064592.G0V838"/>
<evidence type="ECO:0000256" key="7">
    <source>
        <dbReference type="ARBA" id="ARBA00022622"/>
    </source>
</evidence>
<evidence type="ECO:0000256" key="3">
    <source>
        <dbReference type="ARBA" id="ARBA00005798"/>
    </source>
</evidence>
<dbReference type="FunCoup" id="G0V838">
    <property type="interactions" value="112"/>
</dbReference>
<name>G0V838_NAUCA</name>
<evidence type="ECO:0000256" key="5">
    <source>
        <dbReference type="ARBA" id="ARBA00022512"/>
    </source>
</evidence>
<keyword evidence="7" id="KW-0336">GPI-anchor</keyword>
<dbReference type="OrthoDB" id="536881at2759"/>
<dbReference type="KEGG" id="ncs:NCAS_0A10780"/>
<dbReference type="PANTHER" id="PTHR31018">
    <property type="entry name" value="SPORULATION-SPECIFIC PROTEIN-RELATED"/>
    <property type="match status" value="1"/>
</dbReference>
<keyword evidence="15" id="KW-1185">Reference proteome</keyword>
<gene>
    <name evidence="14" type="primary">NCAS0A10780</name>
    <name evidence="14" type="ordered locus">NCAS_0A10780</name>
</gene>
<dbReference type="InterPro" id="IPR036941">
    <property type="entry name" value="Rcpt_L-dom_sf"/>
</dbReference>
<evidence type="ECO:0000313" key="14">
    <source>
        <dbReference type="EMBL" id="CCC67636.1"/>
    </source>
</evidence>
<comment type="subcellular location">
    <subcellularLocation>
        <location evidence="2">Cell membrane</location>
        <topology evidence="2">Lipid-anchor</topology>
        <topology evidence="2">GPI-anchor</topology>
    </subcellularLocation>
    <subcellularLocation>
        <location evidence="1">Secreted</location>
        <location evidence="1">Cell wall</location>
    </subcellularLocation>
</comment>
<keyword evidence="11" id="KW-0449">Lipoprotein</keyword>
<dbReference type="InterPro" id="IPR051648">
    <property type="entry name" value="CWI-Assembly_Regulator"/>
</dbReference>
<proteinExistence type="inferred from homology"/>
<evidence type="ECO:0000256" key="13">
    <source>
        <dbReference type="SAM" id="SignalP"/>
    </source>
</evidence>
<evidence type="ECO:0000256" key="6">
    <source>
        <dbReference type="ARBA" id="ARBA00022525"/>
    </source>
</evidence>
<keyword evidence="8 13" id="KW-0732">Signal</keyword>
<dbReference type="SUPFAM" id="SSF52058">
    <property type="entry name" value="L domain-like"/>
    <property type="match status" value="2"/>
</dbReference>
<dbReference type="eggNOG" id="ENOG502QUZC">
    <property type="taxonomic scope" value="Eukaryota"/>
</dbReference>
<dbReference type="GO" id="GO:0005886">
    <property type="term" value="C:plasma membrane"/>
    <property type="evidence" value="ECO:0007669"/>
    <property type="project" value="UniProtKB-SubCell"/>
</dbReference>
<dbReference type="GeneID" id="96901115"/>
<feature type="signal peptide" evidence="13">
    <location>
        <begin position="1"/>
        <end position="19"/>
    </location>
</feature>
<evidence type="ECO:0000256" key="10">
    <source>
        <dbReference type="ARBA" id="ARBA00023180"/>
    </source>
</evidence>
<evidence type="ECO:0000256" key="9">
    <source>
        <dbReference type="ARBA" id="ARBA00023136"/>
    </source>
</evidence>
<organism evidence="14 15">
    <name type="scientific">Naumovozyma castellii</name>
    <name type="common">Yeast</name>
    <name type="synonym">Saccharomyces castellii</name>
    <dbReference type="NCBI Taxonomy" id="27288"/>
    <lineage>
        <taxon>Eukaryota</taxon>
        <taxon>Fungi</taxon>
        <taxon>Dikarya</taxon>
        <taxon>Ascomycota</taxon>
        <taxon>Saccharomycotina</taxon>
        <taxon>Saccharomycetes</taxon>
        <taxon>Saccharomycetales</taxon>
        <taxon>Saccharomycetaceae</taxon>
        <taxon>Naumovozyma</taxon>
    </lineage>
</organism>
<keyword evidence="9" id="KW-0472">Membrane</keyword>
<dbReference type="FunFam" id="3.80.20.20:FF:000016">
    <property type="entry name" value="Cell wall protein ECM33"/>
    <property type="match status" value="1"/>
</dbReference>
<dbReference type="Proteomes" id="UP000001640">
    <property type="component" value="Chromosome 1"/>
</dbReference>
<dbReference type="GO" id="GO:0009986">
    <property type="term" value="C:cell surface"/>
    <property type="evidence" value="ECO:0007669"/>
    <property type="project" value="TreeGrafter"/>
</dbReference>
<accession>G0V838</accession>
<evidence type="ECO:0000256" key="1">
    <source>
        <dbReference type="ARBA" id="ARBA00004191"/>
    </source>
</evidence>
<dbReference type="RefSeq" id="XP_003674017.1">
    <property type="nucleotide sequence ID" value="XM_003673969.1"/>
</dbReference>
<comment type="similarity">
    <text evidence="3">Belongs to the SPS2 family.</text>
</comment>
<evidence type="ECO:0000256" key="2">
    <source>
        <dbReference type="ARBA" id="ARBA00004609"/>
    </source>
</evidence>
<dbReference type="GO" id="GO:0009277">
    <property type="term" value="C:fungal-type cell wall"/>
    <property type="evidence" value="ECO:0007669"/>
    <property type="project" value="TreeGrafter"/>
</dbReference>
<keyword evidence="5" id="KW-0134">Cell wall</keyword>
<feature type="chain" id="PRO_5003410842" evidence="13">
    <location>
        <begin position="20"/>
        <end position="420"/>
    </location>
</feature>
<dbReference type="EMBL" id="HE576752">
    <property type="protein sequence ID" value="CCC67636.1"/>
    <property type="molecule type" value="Genomic_DNA"/>
</dbReference>
<dbReference type="HOGENOM" id="CLU_035846_0_0_1"/>
<dbReference type="AlphaFoldDB" id="G0V838"/>
<dbReference type="OMA" id="DKFQCED"/>
<dbReference type="GO" id="GO:0031505">
    <property type="term" value="P:fungal-type cell wall organization"/>
    <property type="evidence" value="ECO:0007669"/>
    <property type="project" value="TreeGrafter"/>
</dbReference>
<protein>
    <submittedName>
        <fullName evidence="14">Uncharacterized protein</fullName>
    </submittedName>
</protein>
<sequence>MQFKSTLTLAALMGATALSASIPSSCSIGTSATATAQADLDKYAGCETLVGNLTITGDLGSAALANVQEIQGSLSINNATLLNSFSADSVQTITGALNLEKLTVLDSASFGSLKEVDTINLLTLPAISTFASNLQSANNIIISDTSLESVDGFSSLKTVSAFNINNNRYLTSIKSTLQTVSDSLQVSFNGDNTAVSFDNLIWANNITLRSVSNASFASLENVNASFGFFNNSIESLKMVNLTKVGQTFTVNSNNDLTTLQCTNLTSVGGGFVIANNTALKSINGFPKLNTVGGAVVVVGNFSDLELPSLKSVRGGADFESKSGNFSCSPFEKLHSNNAIQGDKFVCKNGATSTSIKLSSTSTSSGSSKTSSGSTSATATSSDSSSSSTSSSSKSKGAAVAQFAPASGFMGAVAAIAVALL</sequence>
<reference evidence="14 15" key="1">
    <citation type="journal article" date="2011" name="Proc. Natl. Acad. Sci. U.S.A.">
        <title>Evolutionary erosion of yeast sex chromosomes by mating-type switching accidents.</title>
        <authorList>
            <person name="Gordon J.L."/>
            <person name="Armisen D."/>
            <person name="Proux-Wera E."/>
            <person name="Oheigeartaigh S.S."/>
            <person name="Byrne K.P."/>
            <person name="Wolfe K.H."/>
        </authorList>
    </citation>
    <scope>NUCLEOTIDE SEQUENCE [LARGE SCALE GENOMIC DNA]</scope>
    <source>
        <strain evidence="15">ATCC 76901 / BCRC 22586 / CBS 4309 / NBRC 1992 / NRRL Y-12630</strain>
    </source>
</reference>
<keyword evidence="6" id="KW-0964">Secreted</keyword>